<evidence type="ECO:0000256" key="4">
    <source>
        <dbReference type="ARBA" id="ARBA00022777"/>
    </source>
</evidence>
<dbReference type="PROSITE" id="PS50011">
    <property type="entry name" value="PROTEIN_KINASE_DOM"/>
    <property type="match status" value="1"/>
</dbReference>
<proteinExistence type="predicted"/>
<dbReference type="Pfam" id="PF07714">
    <property type="entry name" value="PK_Tyr_Ser-Thr"/>
    <property type="match status" value="1"/>
</dbReference>
<evidence type="ECO:0000259" key="7">
    <source>
        <dbReference type="PROSITE" id="PS50011"/>
    </source>
</evidence>
<dbReference type="PANTHER" id="PTHR47983">
    <property type="entry name" value="PTO-INTERACTING PROTEIN 1-LIKE"/>
    <property type="match status" value="1"/>
</dbReference>
<evidence type="ECO:0000256" key="1">
    <source>
        <dbReference type="ARBA" id="ARBA00022553"/>
    </source>
</evidence>
<keyword evidence="5" id="KW-0067">ATP-binding</keyword>
<dbReference type="GO" id="GO:0005524">
    <property type="term" value="F:ATP binding"/>
    <property type="evidence" value="ECO:0007669"/>
    <property type="project" value="UniProtKB-KW"/>
</dbReference>
<keyword evidence="9" id="KW-1185">Reference proteome</keyword>
<evidence type="ECO:0000256" key="3">
    <source>
        <dbReference type="ARBA" id="ARBA00022741"/>
    </source>
</evidence>
<keyword evidence="3" id="KW-0547">Nucleotide-binding</keyword>
<dbReference type="Gene3D" id="1.10.510.10">
    <property type="entry name" value="Transferase(Phosphotransferase) domain 1"/>
    <property type="match status" value="1"/>
</dbReference>
<sequence>MTTRKRRESGQRLIVVLEGEKVATTGKKGVAPLLRASKYVSNNTVDEILVLTLLSVEGTGPSSSKGFHGDHRCNYTCEDDPYIRFLRQQVSLKKEDYRRIFRPFYEKFKSNGVKFLVKVAAGYQPKDIISEEANNVGATWIILDSSFAKHLTFQLIGVECNVSLVTDEEGSVVDEHWVTEDESSDSLILMEEVIHNPKSPKLMKGSSSTSQVKPVVRPSTDREIEKETTSEPTKTSHNLPWSNVSTRVSQADFMAEKPQKLSCEAITEITKRFSTRASNERDKNYSTYIGYFDHQSVLVKRFVPHSESILEAEMRAASVMNHKNVTVISGYHQCERGTVLIFPLHQGMTLDRYIWGSDRRELKFEARLKIAITIAQGVRYMHEECPQWPVVHGKLQPRNIFIRRDLQPMISGFGNATWLHNQELPFNSKNRYTPTLMDPLDHETMELVKTDVLSFGVLLLRLFCRTSAPEDDKSLIEWARPLMLKRKFYELLEEDSECSDMHGIYRVMAAATACTRTKPISRPYMTQVICLLKGEHFCNMQSSPSDSSA</sequence>
<dbReference type="InterPro" id="IPR001245">
    <property type="entry name" value="Ser-Thr/Tyr_kinase_cat_dom"/>
</dbReference>
<keyword evidence="4" id="KW-0418">Kinase</keyword>
<gene>
    <name evidence="8" type="ORF">HRI_003554500</name>
</gene>
<evidence type="ECO:0000256" key="2">
    <source>
        <dbReference type="ARBA" id="ARBA00022679"/>
    </source>
</evidence>
<dbReference type="SUPFAM" id="SSF56112">
    <property type="entry name" value="Protein kinase-like (PK-like)"/>
    <property type="match status" value="1"/>
</dbReference>
<organism evidence="8 9">
    <name type="scientific">Hibiscus trionum</name>
    <name type="common">Flower of an hour</name>
    <dbReference type="NCBI Taxonomy" id="183268"/>
    <lineage>
        <taxon>Eukaryota</taxon>
        <taxon>Viridiplantae</taxon>
        <taxon>Streptophyta</taxon>
        <taxon>Embryophyta</taxon>
        <taxon>Tracheophyta</taxon>
        <taxon>Spermatophyta</taxon>
        <taxon>Magnoliopsida</taxon>
        <taxon>eudicotyledons</taxon>
        <taxon>Gunneridae</taxon>
        <taxon>Pentapetalae</taxon>
        <taxon>rosids</taxon>
        <taxon>malvids</taxon>
        <taxon>Malvales</taxon>
        <taxon>Malvaceae</taxon>
        <taxon>Malvoideae</taxon>
        <taxon>Hibiscus</taxon>
    </lineage>
</organism>
<dbReference type="Gene3D" id="3.30.200.20">
    <property type="entry name" value="Phosphorylase Kinase, domain 1"/>
    <property type="match status" value="1"/>
</dbReference>
<dbReference type="AlphaFoldDB" id="A0A9W7MCM1"/>
<feature type="region of interest" description="Disordered" evidence="6">
    <location>
        <begin position="199"/>
        <end position="241"/>
    </location>
</feature>
<keyword evidence="1" id="KW-0597">Phosphoprotein</keyword>
<dbReference type="Proteomes" id="UP001165190">
    <property type="component" value="Unassembled WGS sequence"/>
</dbReference>
<dbReference type="OrthoDB" id="1528077at2759"/>
<dbReference type="PANTHER" id="PTHR47983:SF23">
    <property type="entry name" value="PROLINE-RICH RECEPTOR-LIKE PROTEIN KINASE PERK13"/>
    <property type="match status" value="1"/>
</dbReference>
<dbReference type="InterPro" id="IPR000719">
    <property type="entry name" value="Prot_kinase_dom"/>
</dbReference>
<protein>
    <recommendedName>
        <fullName evidence="7">Protein kinase domain-containing protein</fullName>
    </recommendedName>
</protein>
<feature type="domain" description="Protein kinase" evidence="7">
    <location>
        <begin position="267"/>
        <end position="537"/>
    </location>
</feature>
<name>A0A9W7MCM1_HIBTR</name>
<dbReference type="GO" id="GO:0004672">
    <property type="term" value="F:protein kinase activity"/>
    <property type="evidence" value="ECO:0007669"/>
    <property type="project" value="InterPro"/>
</dbReference>
<evidence type="ECO:0000313" key="8">
    <source>
        <dbReference type="EMBL" id="GMI98852.1"/>
    </source>
</evidence>
<keyword evidence="2" id="KW-0808">Transferase</keyword>
<evidence type="ECO:0000256" key="6">
    <source>
        <dbReference type="SAM" id="MobiDB-lite"/>
    </source>
</evidence>
<reference evidence="8" key="1">
    <citation type="submission" date="2023-05" db="EMBL/GenBank/DDBJ databases">
        <title>Genome and transcriptome analyses reveal genes involved in the formation of fine ridges on petal epidermal cells in Hibiscus trionum.</title>
        <authorList>
            <person name="Koshimizu S."/>
            <person name="Masuda S."/>
            <person name="Ishii T."/>
            <person name="Shirasu K."/>
            <person name="Hoshino A."/>
            <person name="Arita M."/>
        </authorList>
    </citation>
    <scope>NUCLEOTIDE SEQUENCE</scope>
    <source>
        <strain evidence="8">Hamamatsu line</strain>
    </source>
</reference>
<dbReference type="InterPro" id="IPR052101">
    <property type="entry name" value="Plant_StressResp_Kinase"/>
</dbReference>
<evidence type="ECO:0000256" key="5">
    <source>
        <dbReference type="ARBA" id="ARBA00022840"/>
    </source>
</evidence>
<dbReference type="InterPro" id="IPR011009">
    <property type="entry name" value="Kinase-like_dom_sf"/>
</dbReference>
<feature type="compositionally biased region" description="Basic and acidic residues" evidence="6">
    <location>
        <begin position="219"/>
        <end position="229"/>
    </location>
</feature>
<dbReference type="EMBL" id="BSYR01000033">
    <property type="protein sequence ID" value="GMI98852.1"/>
    <property type="molecule type" value="Genomic_DNA"/>
</dbReference>
<comment type="caution">
    <text evidence="8">The sequence shown here is derived from an EMBL/GenBank/DDBJ whole genome shotgun (WGS) entry which is preliminary data.</text>
</comment>
<evidence type="ECO:0000313" key="9">
    <source>
        <dbReference type="Proteomes" id="UP001165190"/>
    </source>
</evidence>
<accession>A0A9W7MCM1</accession>